<dbReference type="Gene3D" id="1.10.1200.10">
    <property type="entry name" value="ACP-like"/>
    <property type="match status" value="2"/>
</dbReference>
<dbReference type="Pfam" id="PF14765">
    <property type="entry name" value="PS-DH"/>
    <property type="match status" value="1"/>
</dbReference>
<keyword evidence="5" id="KW-0597">Phosphoprotein</keyword>
<dbReference type="Gene3D" id="3.30.70.3290">
    <property type="match status" value="3"/>
</dbReference>
<dbReference type="PANTHER" id="PTHR43775:SF37">
    <property type="entry name" value="SI:DKEY-61P9.11"/>
    <property type="match status" value="1"/>
</dbReference>
<evidence type="ECO:0000259" key="10">
    <source>
        <dbReference type="PROSITE" id="PS52004"/>
    </source>
</evidence>
<name>A0A378IF86_9GAMM</name>
<dbReference type="GO" id="GO:0006633">
    <property type="term" value="P:fatty acid biosynthetic process"/>
    <property type="evidence" value="ECO:0007669"/>
    <property type="project" value="UniProtKB-UniPathway"/>
</dbReference>
<accession>A0A378IF86</accession>
<dbReference type="Pfam" id="PF02801">
    <property type="entry name" value="Ketoacyl-synt_C"/>
    <property type="match status" value="3"/>
</dbReference>
<evidence type="ECO:0000259" key="11">
    <source>
        <dbReference type="PROSITE" id="PS52019"/>
    </source>
</evidence>
<dbReference type="SUPFAM" id="SSF47336">
    <property type="entry name" value="ACP-like"/>
    <property type="match status" value="2"/>
</dbReference>
<evidence type="ECO:0000256" key="4">
    <source>
        <dbReference type="ARBA" id="ARBA00022450"/>
    </source>
</evidence>
<dbReference type="Pfam" id="PF21089">
    <property type="entry name" value="PKS_DH_N"/>
    <property type="match status" value="1"/>
</dbReference>
<feature type="domain" description="Carrier" evidence="9">
    <location>
        <begin position="1652"/>
        <end position="1729"/>
    </location>
</feature>
<evidence type="ECO:0000313" key="14">
    <source>
        <dbReference type="Proteomes" id="UP000054735"/>
    </source>
</evidence>
<dbReference type="SMART" id="SM00825">
    <property type="entry name" value="PKS_KS"/>
    <property type="match status" value="3"/>
</dbReference>
<dbReference type="PROSITE" id="PS52019">
    <property type="entry name" value="PKS_MFAS_DH"/>
    <property type="match status" value="1"/>
</dbReference>
<evidence type="ECO:0000256" key="1">
    <source>
        <dbReference type="ARBA" id="ARBA00001957"/>
    </source>
</evidence>
<dbReference type="SUPFAM" id="SSF51735">
    <property type="entry name" value="NAD(P)-binding Rossmann-fold domains"/>
    <property type="match status" value="4"/>
</dbReference>
<dbReference type="Gene3D" id="3.10.129.110">
    <property type="entry name" value="Polyketide synthase dehydratase"/>
    <property type="match status" value="1"/>
</dbReference>
<dbReference type="InterPro" id="IPR023213">
    <property type="entry name" value="CAT-like_dom_sf"/>
</dbReference>
<dbReference type="PROSITE" id="PS50075">
    <property type="entry name" value="CARRIER"/>
    <property type="match status" value="2"/>
</dbReference>
<dbReference type="InterPro" id="IPR014030">
    <property type="entry name" value="Ketoacyl_synth_N"/>
</dbReference>
<evidence type="ECO:0000259" key="9">
    <source>
        <dbReference type="PROSITE" id="PS50075"/>
    </source>
</evidence>
<feature type="region of interest" description="N-terminal hotdog fold" evidence="8">
    <location>
        <begin position="2327"/>
        <end position="2446"/>
    </location>
</feature>
<sequence>MVQKDNRINLNEPLAIIGMNCRFPGIETDVEDCEALHAMLMNGQTPIKEVPANRWDINAYYDADRSKADKIISRKGGFLNNPYLFDADFFKISPVEAKQMDPQHRLFLEVAIRALNHANISTDSLSGSNTGVYCGLSTHEYSQLNFKDQIEFNEYTPVGVAASAAAGRLSHYLNLKGPTMAVDTACSSALSALYLAATALRTGQCDTAIVGGIHLNLAPENFIGVSRANMLSARGQCSSFDIEADGYVRSEGVAVIVVKRLDDALRDKDTVHAVIKTIVMNQDGGGISMVSPNQEAQIAMHRALLAEANIAAGDIDYIETHGTGTVVGDTVEFKAIEAVHQGRHSIEKPLIIGALKSNLGHSISCSGMASLLKVVCALENEAIPPNLHYSNSNKSIHPEIIPALLPLTALPFRRQLNKKRRVQITNFGFTGTNVSVLIEEAPEQHLPASANTELECFVLSANSEKSLKQMLQQYAAYLKTTDASLHDICLSLINCRHHYKYRCAILAKDKKSLIADIESANYALEKLSIGKDQRIVATPHDIYEQFMAGHNIKTADNAAYNKVNLPLYPFDRRHYYHEPRNAVTSPPIGGEPIAIIGMSCRFPKAPNLDEFLKLLEQGNSGMDFIPKERWDNDKFYDANIDTPGKLYVKQLGLLDNIKDFDANFFNISPREAKFMSPQLRIFMECSYHALEHANISSDLIKSSKTGVFVGIGTNEYPRIMENLGLGLEDLNIYFATGNVLNALAGRVAYSFDLHGPVQVIDTACSSSMTAIHNACLSLQAGDCSMAIAGGVNVILTPNSNITLSKAKMLSPDSRCKTFSEDADGYARSEGCGVIILKPLSAAIRDNDSVIAVIKGTATNSSGKSSGFTVPNGVAQEDVIRRALAKAKLEPGAIDYVEAHGTGTPLADPIEMNTLTRIFSASHSPERPLYVSSVKTNIGHSESASGVAGIIKAVLSLQNRRLFKHLNFKKLNPEIELNNTAIPLETITWPDTAELKHAGVSSFGFSGANAHAILGQAPFQPKPGNRSFSQEFLLVLSAKSQAALELLLRSYQHYLSQTQDEFADICYTAANCRGHYLFRTVIRACSAAEAAALIERQLYLIYPLKKEQGTTTTFHTIDHLQSAYQEGFSIDWQAYYQSLGMRFEKVKLPLYTFDRQEYWFEDKNSSADVSAPNDWSFQLQWQPQAIDQSTQAPPGGRWLLLGAKELVSGFKARGLNISLPEEAGALENWDGIIFAEGLVNTSGEEINSLIEFQKNTLKSLLVLVKDLNARQIKPRLIILNHKGIAELDADPDMGNSPLPGFCKTLALELPQFESVLIDVDQIAGIEPLVINEITYNHSSAYEHAVAYRKGIRLVSRLTKSALPEENISLDPKARYLITGGLGGLGRVSAQALLAAGARHLILLARNLEKPGIKEALSTLRSAYPDSSIQAVSLDITDREKLKQLFLEVNADGLLKGIIHAAGVAVKASLLDHRNEDVDYQFSAKVKGGWYLHELSKDFKLDFFLAYSSISSVFGSNKESVYSATNSFIDALISHRRHLGLPATSIQWGPWGEAGMSIQRARDPGLKQALISNAQGQAFIRALLKSSLKQIAIISPEYLQFMLDFVPQPGPLFYQSLAGELNKTGEKQEMAQGSPVQPSWVQQYLQYNEDKRLPACRNMLAGICKEILEVPSSEILDEEEGFFEIGFDSLMMTELATLLRKKLEPSLKIPATIGFDYPSINKLAQYIYTELSSQTLNSTSESTEAAAGDDDIAIIGMSCSFPKAPDLAAFETLLEQGLSGMQDIPAERWDNRKYYDPDKDAPGKSYVSKMGLIEGVKGFDANFFGISPREARLMDPQQRLFLECSYKALEHANYSPESLRGSLTGVFAGVGPNEYYGRLEKSGFSNEELSAFSITGNVLNLIPGRVAYTFDFKGPSLSIDTSCSSALVAIHYACNSLKTREVDYALAGGVNILLMPESNVTLCRAKALSPDGQCKTFDADADGYARGEGCGVIFLKRLADALRDKDSILAVIKGSAVNNDGKAAGLTVPNGKSQEAVMRKALRQTGLATKDISYIEAHGTGTPLGDPIEVHAIHSVYGENRSGSPLYLGSVKTNIGHLEAASGVAGVIKTVISLKNKRIYKHLNFRQLNPNIKVRHPDIALQTMDWPSTSTVRYAGVNSFGFSGTNAHLILQESPPQEKLKPAPSTSVHALLLSAKSPTALEKLRNSYQHYLAESGDEFGDICFTAATGRDHYSHRLVLTAENTKEASEKLQTGQFILTGKEHLLQDVNPALQDLLLLYLQGQSVDWIAYYQQQGGKFNRVKLPHYPFERIEFWTETKNDRVLTGEQMHPLLGQMLSLPDQEYLFNQKITPGSINYLEDYRLFSKMILPVAASIECGLAAARALFRDQAFCIRQFHMKSNLNIGGPLDLQLQAKPLEKDAFRIKQFAKQDEQWQEFSTMEIQASETDRLEQVDIGQLKLQFNREMHAAQIYEKFKQHAFVYGDTFRVLKEAYVNADSLLAKISFDKTNYGQGYYYHPALLDGIMQSAQLLFSEEGIYLTYTFSRMQSFQEAPKTIWAYLSKREQGDTVVDIKLYDPSGLLFASIEGLRLKKVSRTELNRYEPMLQNLYETRWQAFSPQGQPNLELPEFWVIASDPQKAVTLLGDLNYRLVSEFDQLMGIADKHILFLYEQGQFYELLHCCQNLFRLKPQSFLLITENAHAIHDGEPVNPYHSMANAFWRTFRNELDFNRNYTIDLAANSDLPKALISIFSQSEENQFALREMLYVPRIKRKELDVHTHGNEMQFDSNSSCLITGGTGALAAALIDYLIDRGVKHIVITSRSPCPPAMQNLIEASRFKQVSIRHAAVDASNYQQMETLIKEIERNGPPLCAVFHLAGLIRDSLIVNINDEDLQAVLNSKMESALILHQLTKSLPLRYFVLFSSTASLLGARGQASYVAANGFLDGLAFFRKQQGLPALSINWGPFNAIGMTSKLTPGLQQFGFIPLEKDNLNVLDCLLDSQLSQIAVCRLHWDVYLKHSPRQIELSGFVKNYRPPTQYFVNALRQRSHAERRGILSRLLCEITADVLALDNASEIKTQNGLFSLGVDSLMSIEIRNRIHDKLQCPNLSLSIEYFINDPSIEKIADNIARELQIVYEQTDEVQTGIREEIEEIPLCDFQFSFWAINKLNYGYNTAMQLQLHGQLNRDYLIKAFDYVINQHEAFWLNFSPSVPTQTLARKGQFKLFYKDISLSDEPGNLHQEFYNNTARLIPLNKAPLIRVHLYKMNNDLHELHLVFPHIIVDDASCDIVFAQFRQCYEALAAGQSLPPIAEKESFLHYVKANNFQYQRDLDEKIAFWKAYNKDCSYLYFGPHRHLPDAAVYRPQHMFHFTINPQIQQVIQWHALNNLNISSGLIAICQAVFYQMSNQQKIPLILIHTGREGSQYKSTVGLFAEYKRINLDYQENTSFHRRVKAVEESLADTASYQKCPYFIKNTGIEGSRWSLSKTVLRWWNQYFLSKSFQGKVDERIVPYYLDYLSQIIALKISSKTKSKLNNRFKWHLPLQKPDGLKVLINITASWFIKEVEDTRFADLHYSFPSYFGGLDKPIGNQNLWVYFTRNAQGDYQLSINGPLTQECMAQIACRFNEVVDELARELKPSRKQA</sequence>
<evidence type="ECO:0000256" key="2">
    <source>
        <dbReference type="ARBA" id="ARBA00005194"/>
    </source>
</evidence>
<dbReference type="SMART" id="SM00823">
    <property type="entry name" value="PKS_PP"/>
    <property type="match status" value="2"/>
</dbReference>
<dbReference type="GO" id="GO:0004315">
    <property type="term" value="F:3-oxoacyl-[acyl-carrier-protein] synthase activity"/>
    <property type="evidence" value="ECO:0007669"/>
    <property type="project" value="InterPro"/>
</dbReference>
<feature type="domain" description="Ketosynthase family 3 (KS3)" evidence="10">
    <location>
        <begin position="1747"/>
        <end position="2171"/>
    </location>
</feature>
<dbReference type="PROSITE" id="PS00012">
    <property type="entry name" value="PHOSPHOPANTETHEINE"/>
    <property type="match status" value="2"/>
</dbReference>
<dbReference type="InterPro" id="IPR036736">
    <property type="entry name" value="ACP-like_sf"/>
</dbReference>
<comment type="pathway">
    <text evidence="2">Lipid metabolism; fatty acid biosynthesis.</text>
</comment>
<comment type="cofactor">
    <cofactor evidence="1">
        <name>pantetheine 4'-phosphate</name>
        <dbReference type="ChEBI" id="CHEBI:47942"/>
    </cofactor>
</comment>
<keyword evidence="14" id="KW-1185">Reference proteome</keyword>
<feature type="region of interest" description="C-terminal hotdog fold" evidence="8">
    <location>
        <begin position="2460"/>
        <end position="2596"/>
    </location>
</feature>
<evidence type="ECO:0000256" key="8">
    <source>
        <dbReference type="PROSITE-ProRule" id="PRU01363"/>
    </source>
</evidence>
<reference evidence="12 14" key="1">
    <citation type="submission" date="2015-11" db="EMBL/GenBank/DDBJ databases">
        <title>Genomic analysis of 38 Legionella species identifies large and diverse effector repertoires.</title>
        <authorList>
            <person name="Burstein D."/>
            <person name="Amaro F."/>
            <person name="Zusman T."/>
            <person name="Lifshitz Z."/>
            <person name="Cohen O."/>
            <person name="Gilbert J.A."/>
            <person name="Pupko T."/>
            <person name="Shuman H.A."/>
            <person name="Segal G."/>
        </authorList>
    </citation>
    <scope>NUCLEOTIDE SEQUENCE [LARGE SCALE GENOMIC DNA]</scope>
    <source>
        <strain evidence="12 14">CDC#1407-AL-14</strain>
    </source>
</reference>
<dbReference type="Proteomes" id="UP000054735">
    <property type="component" value="Unassembled WGS sequence"/>
</dbReference>
<evidence type="ECO:0000313" key="13">
    <source>
        <dbReference type="EMBL" id="STX30894.1"/>
    </source>
</evidence>
<evidence type="ECO:0000256" key="7">
    <source>
        <dbReference type="ARBA" id="ARBA00054155"/>
    </source>
</evidence>
<gene>
    <name evidence="13" type="primary">pksJ</name>
    <name evidence="12" type="ORF">Lbir_2992</name>
    <name evidence="13" type="ORF">NCTC12437_00661</name>
</gene>
<dbReference type="PROSITE" id="PS52004">
    <property type="entry name" value="KS3_2"/>
    <property type="match status" value="3"/>
</dbReference>
<dbReference type="InterPro" id="IPR020807">
    <property type="entry name" value="PKS_DH"/>
</dbReference>
<dbReference type="SMART" id="SM00826">
    <property type="entry name" value="PKS_DH"/>
    <property type="match status" value="1"/>
</dbReference>
<dbReference type="InterPro" id="IPR001242">
    <property type="entry name" value="Condensation_dom"/>
</dbReference>
<reference evidence="13 15" key="2">
    <citation type="submission" date="2018-06" db="EMBL/GenBank/DDBJ databases">
        <authorList>
            <consortium name="Pathogen Informatics"/>
            <person name="Doyle S."/>
        </authorList>
    </citation>
    <scope>NUCLEOTIDE SEQUENCE [LARGE SCALE GENOMIC DNA]</scope>
    <source>
        <strain evidence="13 15">NCTC12437</strain>
    </source>
</reference>
<dbReference type="CDD" id="cd05274">
    <property type="entry name" value="KR_FAS_SDR_x"/>
    <property type="match status" value="1"/>
</dbReference>
<dbReference type="Proteomes" id="UP000255066">
    <property type="component" value="Unassembled WGS sequence"/>
</dbReference>
<dbReference type="GO" id="GO:0031177">
    <property type="term" value="F:phosphopantetheine binding"/>
    <property type="evidence" value="ECO:0007669"/>
    <property type="project" value="InterPro"/>
</dbReference>
<dbReference type="STRING" id="28083.Lbir_2992"/>
<keyword evidence="4" id="KW-0596">Phosphopantetheine</keyword>
<dbReference type="InterPro" id="IPR020841">
    <property type="entry name" value="PKS_Beta-ketoAc_synthase_dom"/>
</dbReference>
<feature type="domain" description="Ketosynthase family 3 (KS3)" evidence="10">
    <location>
        <begin position="590"/>
        <end position="1015"/>
    </location>
</feature>
<dbReference type="InterPro" id="IPR016039">
    <property type="entry name" value="Thiolase-like"/>
</dbReference>
<dbReference type="InterPro" id="IPR009081">
    <property type="entry name" value="PP-bd_ACP"/>
</dbReference>
<feature type="domain" description="PKS/mFAS DH" evidence="11">
    <location>
        <begin position="2327"/>
        <end position="2596"/>
    </location>
</feature>
<dbReference type="CDD" id="cd00833">
    <property type="entry name" value="PKS"/>
    <property type="match status" value="3"/>
</dbReference>
<dbReference type="EMBL" id="UGNW01000001">
    <property type="protein sequence ID" value="STX30894.1"/>
    <property type="molecule type" value="Genomic_DNA"/>
</dbReference>
<keyword evidence="6" id="KW-0808">Transferase</keyword>
<evidence type="ECO:0000256" key="5">
    <source>
        <dbReference type="ARBA" id="ARBA00022553"/>
    </source>
</evidence>
<feature type="domain" description="Ketosynthase family 3 (KS3)" evidence="10">
    <location>
        <begin position="11"/>
        <end position="440"/>
    </location>
</feature>
<dbReference type="InterPro" id="IPR013968">
    <property type="entry name" value="PKS_KR"/>
</dbReference>
<dbReference type="SUPFAM" id="SSF52777">
    <property type="entry name" value="CoA-dependent acyltransferases"/>
    <property type="match status" value="2"/>
</dbReference>
<comment type="caution">
    <text evidence="8">Lacks conserved residue(s) required for the propagation of feature annotation.</text>
</comment>
<dbReference type="InterPro" id="IPR042104">
    <property type="entry name" value="PKS_dehydratase_sf"/>
</dbReference>
<dbReference type="InterPro" id="IPR036291">
    <property type="entry name" value="NAD(P)-bd_dom_sf"/>
</dbReference>
<dbReference type="PANTHER" id="PTHR43775">
    <property type="entry name" value="FATTY ACID SYNTHASE"/>
    <property type="match status" value="1"/>
</dbReference>
<dbReference type="PROSITE" id="PS00606">
    <property type="entry name" value="KS3_1"/>
    <property type="match status" value="2"/>
</dbReference>
<dbReference type="InterPro" id="IPR049551">
    <property type="entry name" value="PKS_DH_C"/>
</dbReference>
<dbReference type="Pfam" id="PF08659">
    <property type="entry name" value="KR"/>
    <property type="match status" value="2"/>
</dbReference>
<dbReference type="Gene3D" id="3.40.50.720">
    <property type="entry name" value="NAD(P)-binding Rossmann-like Domain"/>
    <property type="match status" value="2"/>
</dbReference>
<dbReference type="InterPro" id="IPR049552">
    <property type="entry name" value="PKS_DH_N"/>
</dbReference>
<dbReference type="SMART" id="SM00822">
    <property type="entry name" value="PKS_KR"/>
    <property type="match status" value="2"/>
</dbReference>
<dbReference type="Pfam" id="PF00109">
    <property type="entry name" value="ketoacyl-synt"/>
    <property type="match status" value="3"/>
</dbReference>
<dbReference type="RefSeq" id="WP_058524957.1">
    <property type="nucleotide sequence ID" value="NZ_CAAAHV010000010.1"/>
</dbReference>
<dbReference type="InterPro" id="IPR020806">
    <property type="entry name" value="PKS_PP-bd"/>
</dbReference>
<protein>
    <submittedName>
        <fullName evidence="13">Polyketide synthase, type I</fullName>
    </submittedName>
</protein>
<dbReference type="Gene3D" id="3.30.559.10">
    <property type="entry name" value="Chloramphenicol acetyltransferase-like domain"/>
    <property type="match status" value="1"/>
</dbReference>
<proteinExistence type="inferred from homology"/>
<dbReference type="FunFam" id="3.40.47.10:FF:000019">
    <property type="entry name" value="Polyketide synthase type I"/>
    <property type="match status" value="2"/>
</dbReference>
<dbReference type="InterPro" id="IPR014031">
    <property type="entry name" value="Ketoacyl_synth_C"/>
</dbReference>
<evidence type="ECO:0000256" key="3">
    <source>
        <dbReference type="ARBA" id="ARBA00006484"/>
    </source>
</evidence>
<dbReference type="InterPro" id="IPR018201">
    <property type="entry name" value="Ketoacyl_synth_AS"/>
</dbReference>
<comment type="function">
    <text evidence="7">Involved in production of the polyketide antibiotic thailandamide.</text>
</comment>
<dbReference type="Gene3D" id="3.30.559.30">
    <property type="entry name" value="Nonribosomal peptide synthetase, condensation domain"/>
    <property type="match status" value="1"/>
</dbReference>
<dbReference type="InterPro" id="IPR006162">
    <property type="entry name" value="Ppantetheine_attach_site"/>
</dbReference>
<dbReference type="GO" id="GO:0004312">
    <property type="term" value="F:fatty acid synthase activity"/>
    <property type="evidence" value="ECO:0007669"/>
    <property type="project" value="TreeGrafter"/>
</dbReference>
<organism evidence="13 15">
    <name type="scientific">Legionella birminghamensis</name>
    <dbReference type="NCBI Taxonomy" id="28083"/>
    <lineage>
        <taxon>Bacteria</taxon>
        <taxon>Pseudomonadati</taxon>
        <taxon>Pseudomonadota</taxon>
        <taxon>Gammaproteobacteria</taxon>
        <taxon>Legionellales</taxon>
        <taxon>Legionellaceae</taxon>
        <taxon>Legionella</taxon>
    </lineage>
</organism>
<dbReference type="InterPro" id="IPR049900">
    <property type="entry name" value="PKS_mFAS_DH"/>
</dbReference>
<dbReference type="SMART" id="SM01294">
    <property type="entry name" value="PKS_PP_betabranch"/>
    <property type="match status" value="1"/>
</dbReference>
<evidence type="ECO:0000256" key="6">
    <source>
        <dbReference type="ARBA" id="ARBA00022679"/>
    </source>
</evidence>
<dbReference type="InterPro" id="IPR050091">
    <property type="entry name" value="PKS_NRPS_Biosynth_Enz"/>
</dbReference>
<dbReference type="Pfam" id="PF00668">
    <property type="entry name" value="Condensation"/>
    <property type="match status" value="1"/>
</dbReference>
<dbReference type="Pfam" id="PF22621">
    <property type="entry name" value="CurL-like_PKS_C"/>
    <property type="match status" value="3"/>
</dbReference>
<feature type="domain" description="Carrier" evidence="9">
    <location>
        <begin position="3050"/>
        <end position="3128"/>
    </location>
</feature>
<dbReference type="Pfam" id="PF00550">
    <property type="entry name" value="PP-binding"/>
    <property type="match status" value="2"/>
</dbReference>
<evidence type="ECO:0000313" key="12">
    <source>
        <dbReference type="EMBL" id="KTC68390.1"/>
    </source>
</evidence>
<comment type="similarity">
    <text evidence="3">Belongs to the short-chain dehydrogenases/reductases (SDR) family.</text>
</comment>
<dbReference type="SUPFAM" id="SSF53901">
    <property type="entry name" value="Thiolase-like"/>
    <property type="match status" value="3"/>
</dbReference>
<dbReference type="InterPro" id="IPR057326">
    <property type="entry name" value="KR_dom"/>
</dbReference>
<dbReference type="EMBL" id="LNXT01000048">
    <property type="protein sequence ID" value="KTC68390.1"/>
    <property type="molecule type" value="Genomic_DNA"/>
</dbReference>
<dbReference type="UniPathway" id="UPA00094"/>
<dbReference type="Gene3D" id="3.40.47.10">
    <property type="match status" value="3"/>
</dbReference>
<evidence type="ECO:0000313" key="15">
    <source>
        <dbReference type="Proteomes" id="UP000255066"/>
    </source>
</evidence>